<dbReference type="EMBL" id="CADCVK010000381">
    <property type="protein sequence ID" value="CAA9501101.1"/>
    <property type="molecule type" value="Genomic_DNA"/>
</dbReference>
<gene>
    <name evidence="2" type="ORF">AVDCRST_MAG12-2666</name>
</gene>
<feature type="compositionally biased region" description="Basic and acidic residues" evidence="1">
    <location>
        <begin position="66"/>
        <end position="78"/>
    </location>
</feature>
<dbReference type="AlphaFoldDB" id="A0A6J4SQB1"/>
<sequence length="84" mass="8881">GATRLFGTDGIRGHRARLRAAARRVLRLQDHGGRARGLADDPARDHTQRPRQLPPPAGPAAGVGHAGRDRGAGRDALDLRPGGR</sequence>
<feature type="region of interest" description="Disordered" evidence="1">
    <location>
        <begin position="28"/>
        <end position="84"/>
    </location>
</feature>
<name>A0A6J4SQB1_9ACTN</name>
<protein>
    <submittedName>
        <fullName evidence="2">Uncharacterized protein</fullName>
    </submittedName>
</protein>
<feature type="non-terminal residue" evidence="2">
    <location>
        <position position="84"/>
    </location>
</feature>
<organism evidence="2">
    <name type="scientific">uncultured Rubrobacteraceae bacterium</name>
    <dbReference type="NCBI Taxonomy" id="349277"/>
    <lineage>
        <taxon>Bacteria</taxon>
        <taxon>Bacillati</taxon>
        <taxon>Actinomycetota</taxon>
        <taxon>Rubrobacteria</taxon>
        <taxon>Rubrobacterales</taxon>
        <taxon>Rubrobacteraceae</taxon>
        <taxon>environmental samples</taxon>
    </lineage>
</organism>
<reference evidence="2" key="1">
    <citation type="submission" date="2020-02" db="EMBL/GenBank/DDBJ databases">
        <authorList>
            <person name="Meier V. D."/>
        </authorList>
    </citation>
    <scope>NUCLEOTIDE SEQUENCE</scope>
    <source>
        <strain evidence="2">AVDCRST_MAG12</strain>
    </source>
</reference>
<feature type="non-terminal residue" evidence="2">
    <location>
        <position position="1"/>
    </location>
</feature>
<evidence type="ECO:0000256" key="1">
    <source>
        <dbReference type="SAM" id="MobiDB-lite"/>
    </source>
</evidence>
<accession>A0A6J4SQB1</accession>
<proteinExistence type="predicted"/>
<evidence type="ECO:0000313" key="2">
    <source>
        <dbReference type="EMBL" id="CAA9501101.1"/>
    </source>
</evidence>
<feature type="compositionally biased region" description="Basic and acidic residues" evidence="1">
    <location>
        <begin position="28"/>
        <end position="48"/>
    </location>
</feature>